<comment type="similarity">
    <text evidence="1">Belongs to the patatin family.</text>
</comment>
<keyword evidence="2 3" id="KW-0443">Lipid metabolism</keyword>
<dbReference type="GO" id="GO:0047372">
    <property type="term" value="F:monoacylglycerol lipase activity"/>
    <property type="evidence" value="ECO:0007669"/>
    <property type="project" value="TreeGrafter"/>
</dbReference>
<dbReference type="GO" id="GO:0004620">
    <property type="term" value="F:phospholipase activity"/>
    <property type="evidence" value="ECO:0007669"/>
    <property type="project" value="TreeGrafter"/>
</dbReference>
<dbReference type="EMBL" id="LR796923">
    <property type="protein sequence ID" value="CAB4175440.1"/>
    <property type="molecule type" value="Genomic_DNA"/>
</dbReference>
<reference evidence="5" key="1">
    <citation type="submission" date="2020-05" db="EMBL/GenBank/DDBJ databases">
        <authorList>
            <person name="Chiriac C."/>
            <person name="Salcher M."/>
            <person name="Ghai R."/>
            <person name="Kavagutti S V."/>
        </authorList>
    </citation>
    <scope>NUCLEOTIDE SEQUENCE</scope>
</reference>
<evidence type="ECO:0000256" key="1">
    <source>
        <dbReference type="ARBA" id="ARBA00010240"/>
    </source>
</evidence>
<feature type="domain" description="PNPLA" evidence="4">
    <location>
        <begin position="7"/>
        <end position="202"/>
    </location>
</feature>
<proteinExistence type="inferred from homology"/>
<dbReference type="Pfam" id="PF01734">
    <property type="entry name" value="Patatin"/>
    <property type="match status" value="1"/>
</dbReference>
<feature type="active site" description="Nucleophile" evidence="3">
    <location>
        <position position="45"/>
    </location>
</feature>
<organism evidence="5">
    <name type="scientific">uncultured Caudovirales phage</name>
    <dbReference type="NCBI Taxonomy" id="2100421"/>
    <lineage>
        <taxon>Viruses</taxon>
        <taxon>Duplodnaviria</taxon>
        <taxon>Heunggongvirae</taxon>
        <taxon>Uroviricota</taxon>
        <taxon>Caudoviricetes</taxon>
        <taxon>Peduoviridae</taxon>
        <taxon>Maltschvirus</taxon>
        <taxon>Maltschvirus maltsch</taxon>
    </lineage>
</organism>
<dbReference type="GO" id="GO:0016042">
    <property type="term" value="P:lipid catabolic process"/>
    <property type="evidence" value="ECO:0007669"/>
    <property type="project" value="UniProtKB-UniRule"/>
</dbReference>
<dbReference type="InterPro" id="IPR016035">
    <property type="entry name" value="Acyl_Trfase/lysoPLipase"/>
</dbReference>
<dbReference type="InterPro" id="IPR002641">
    <property type="entry name" value="PNPLA_dom"/>
</dbReference>
<keyword evidence="3" id="KW-0378">Hydrolase</keyword>
<dbReference type="PANTHER" id="PTHR32176:SF92">
    <property type="entry name" value="XYLOSE ISOMERASE"/>
    <property type="match status" value="1"/>
</dbReference>
<feature type="short sequence motif" description="DGA/G" evidence="3">
    <location>
        <begin position="189"/>
        <end position="191"/>
    </location>
</feature>
<feature type="short sequence motif" description="GXGXXG" evidence="3">
    <location>
        <begin position="11"/>
        <end position="16"/>
    </location>
</feature>
<dbReference type="PANTHER" id="PTHR32176">
    <property type="entry name" value="XYLOSE ISOMERASE"/>
    <property type="match status" value="1"/>
</dbReference>
<protein>
    <submittedName>
        <fullName evidence="5">COG3621 Patatin</fullName>
    </submittedName>
</protein>
<gene>
    <name evidence="5" type="ORF">UFOVP972_191</name>
</gene>
<evidence type="ECO:0000256" key="3">
    <source>
        <dbReference type="PROSITE-ProRule" id="PRU01161"/>
    </source>
</evidence>
<keyword evidence="3" id="KW-0442">Lipid degradation</keyword>
<dbReference type="PROSITE" id="PS51635">
    <property type="entry name" value="PNPLA"/>
    <property type="match status" value="1"/>
</dbReference>
<name>A0A6J5PU29_9CAUD</name>
<feature type="active site" description="Proton acceptor" evidence="3">
    <location>
        <position position="189"/>
    </location>
</feature>
<evidence type="ECO:0000313" key="5">
    <source>
        <dbReference type="EMBL" id="CAB4175440.1"/>
    </source>
</evidence>
<feature type="short sequence motif" description="GXSXG" evidence="3">
    <location>
        <begin position="43"/>
        <end position="47"/>
    </location>
</feature>
<evidence type="ECO:0000256" key="2">
    <source>
        <dbReference type="ARBA" id="ARBA00023098"/>
    </source>
</evidence>
<sequence length="319" mass="35527">MSKFRILSLDGGGLRGIIPLLILKEIERMQGRPIHELFDVITGTSTGGIIAAGLTYTKDGKAPHVTLDQLIDLYTIKGHEIFPYRTNFFSKAVSGINSIFNPKFSPNGLESLLTKYFEDSTLTDTLKPIIVSSYDIKNNEIVMFKSRLANLSNEYNASLKCVCRATSAAPTYLPSYQMNFKGKDRLLVDGGLYINNPAMAAVADTLKSRPDIDINDIECLSLGTGIYSKSLGTSTINWGILDWVKPITTVMMQASAKAVSYECDEILQKHLRLQVTIDDEKKSDMSDAKPETTKYLIERVNSEILGNRETLDKLKNFFK</sequence>
<dbReference type="Gene3D" id="3.40.1090.10">
    <property type="entry name" value="Cytosolic phospholipase A2 catalytic domain"/>
    <property type="match status" value="1"/>
</dbReference>
<dbReference type="SUPFAM" id="SSF52151">
    <property type="entry name" value="FabD/lysophospholipase-like"/>
    <property type="match status" value="1"/>
</dbReference>
<evidence type="ECO:0000259" key="4">
    <source>
        <dbReference type="PROSITE" id="PS51635"/>
    </source>
</evidence>
<accession>A0A6J5PU29</accession>